<evidence type="ECO:0000256" key="5">
    <source>
        <dbReference type="ARBA" id="ARBA00023004"/>
    </source>
</evidence>
<comment type="cofactor">
    <cofactor evidence="1">
        <name>[4Fe-4S] cluster</name>
        <dbReference type="ChEBI" id="CHEBI:49883"/>
    </cofactor>
</comment>
<dbReference type="Pfam" id="PF00037">
    <property type="entry name" value="Fer4"/>
    <property type="match status" value="2"/>
</dbReference>
<evidence type="ECO:0000256" key="3">
    <source>
        <dbReference type="ARBA" id="ARBA00022723"/>
    </source>
</evidence>
<sequence length="104" mass="11464">MRTDITKINEKSPHTELTEGLMVFAGGTSRLFHTGEWRTNTPVFHEDLCKQCLLCAPVCPDGSIPVKDSKRGAFDYDHCKGCGICERVCPFGAIEMKEGNTNGN</sequence>
<keyword evidence="9" id="KW-1185">Reference proteome</keyword>
<dbReference type="PANTHER" id="PTHR43724">
    <property type="entry name" value="PYRUVATE SYNTHASE SUBUNIT PORD"/>
    <property type="match status" value="1"/>
</dbReference>
<evidence type="ECO:0000313" key="8">
    <source>
        <dbReference type="EMBL" id="MBC8562983.1"/>
    </source>
</evidence>
<comment type="caution">
    <text evidence="8">The sequence shown here is derived from an EMBL/GenBank/DDBJ whole genome shotgun (WGS) entry which is preliminary data.</text>
</comment>
<evidence type="ECO:0000256" key="1">
    <source>
        <dbReference type="ARBA" id="ARBA00001966"/>
    </source>
</evidence>
<feature type="domain" description="4Fe-4S ferredoxin-type" evidence="7">
    <location>
        <begin position="70"/>
        <end position="99"/>
    </location>
</feature>
<evidence type="ECO:0000313" key="9">
    <source>
        <dbReference type="Proteomes" id="UP000606193"/>
    </source>
</evidence>
<keyword evidence="4" id="KW-0677">Repeat</keyword>
<dbReference type="Proteomes" id="UP000606193">
    <property type="component" value="Unassembled WGS sequence"/>
</dbReference>
<dbReference type="PANTHER" id="PTHR43724:SF1">
    <property type="entry name" value="PYRUVATE SYNTHASE SUBUNIT PORD"/>
    <property type="match status" value="1"/>
</dbReference>
<dbReference type="InterPro" id="IPR017900">
    <property type="entry name" value="4Fe4S_Fe_S_CS"/>
</dbReference>
<proteinExistence type="predicted"/>
<dbReference type="RefSeq" id="WP_118678783.1">
    <property type="nucleotide sequence ID" value="NZ_JACRSX010000014.1"/>
</dbReference>
<keyword evidence="2" id="KW-0004">4Fe-4S</keyword>
<evidence type="ECO:0000256" key="6">
    <source>
        <dbReference type="ARBA" id="ARBA00023014"/>
    </source>
</evidence>
<keyword evidence="3" id="KW-0479">Metal-binding</keyword>
<feature type="domain" description="4Fe-4S ferredoxin-type" evidence="7">
    <location>
        <begin position="40"/>
        <end position="69"/>
    </location>
</feature>
<dbReference type="PROSITE" id="PS51379">
    <property type="entry name" value="4FE4S_FER_2"/>
    <property type="match status" value="2"/>
</dbReference>
<evidence type="ECO:0000259" key="7">
    <source>
        <dbReference type="PROSITE" id="PS51379"/>
    </source>
</evidence>
<dbReference type="NCBIfam" id="TIGR02179">
    <property type="entry name" value="PorD_KorD"/>
    <property type="match status" value="1"/>
</dbReference>
<evidence type="ECO:0000256" key="2">
    <source>
        <dbReference type="ARBA" id="ARBA00022485"/>
    </source>
</evidence>
<organism evidence="8 9">
    <name type="scientific">Jutongia huaianensis</name>
    <dbReference type="NCBI Taxonomy" id="2763668"/>
    <lineage>
        <taxon>Bacteria</taxon>
        <taxon>Bacillati</taxon>
        <taxon>Bacillota</taxon>
        <taxon>Clostridia</taxon>
        <taxon>Lachnospirales</taxon>
        <taxon>Lachnospiraceae</taxon>
        <taxon>Jutongia</taxon>
    </lineage>
</organism>
<dbReference type="EMBL" id="JACRSX010000014">
    <property type="protein sequence ID" value="MBC8562983.1"/>
    <property type="molecule type" value="Genomic_DNA"/>
</dbReference>
<evidence type="ECO:0000256" key="4">
    <source>
        <dbReference type="ARBA" id="ARBA00022737"/>
    </source>
</evidence>
<name>A0ABR7N2X3_9FIRM</name>
<keyword evidence="6" id="KW-0411">Iron-sulfur</keyword>
<reference evidence="8 9" key="1">
    <citation type="submission" date="2020-08" db="EMBL/GenBank/DDBJ databases">
        <title>Genome public.</title>
        <authorList>
            <person name="Liu C."/>
            <person name="Sun Q."/>
        </authorList>
    </citation>
    <scope>NUCLEOTIDE SEQUENCE [LARGE SCALE GENOMIC DNA]</scope>
    <source>
        <strain evidence="8 9">NSJ-37</strain>
    </source>
</reference>
<keyword evidence="5" id="KW-0408">Iron</keyword>
<dbReference type="Gene3D" id="3.30.70.20">
    <property type="match status" value="1"/>
</dbReference>
<dbReference type="PROSITE" id="PS00198">
    <property type="entry name" value="4FE4S_FER_1"/>
    <property type="match status" value="1"/>
</dbReference>
<accession>A0ABR7N2X3</accession>
<dbReference type="InterPro" id="IPR017896">
    <property type="entry name" value="4Fe4S_Fe-S-bd"/>
</dbReference>
<dbReference type="SUPFAM" id="SSF54862">
    <property type="entry name" value="4Fe-4S ferredoxins"/>
    <property type="match status" value="1"/>
</dbReference>
<gene>
    <name evidence="8" type="ORF">H8704_10160</name>
</gene>
<dbReference type="InterPro" id="IPR011898">
    <property type="entry name" value="PorD_KorD"/>
</dbReference>
<protein>
    <submittedName>
        <fullName evidence="8">4Fe-4S binding protein</fullName>
    </submittedName>
</protein>